<protein>
    <submittedName>
        <fullName evidence="1">Uncharacterized protein</fullName>
    </submittedName>
</protein>
<reference evidence="1 2" key="1">
    <citation type="submission" date="2018-10" db="EMBL/GenBank/DDBJ databases">
        <title>Robbsia sp. DHC34, isolated from soil.</title>
        <authorList>
            <person name="Gao Z.-H."/>
            <person name="Qiu L.-H."/>
        </authorList>
    </citation>
    <scope>NUCLEOTIDE SEQUENCE [LARGE SCALE GENOMIC DNA]</scope>
    <source>
        <strain evidence="1 2">DHC34</strain>
    </source>
</reference>
<proteinExistence type="predicted"/>
<gene>
    <name evidence="1" type="ORF">D7S86_27595</name>
</gene>
<evidence type="ECO:0000313" key="1">
    <source>
        <dbReference type="EMBL" id="RKP44440.1"/>
    </source>
</evidence>
<dbReference type="EMBL" id="RBZU01000020">
    <property type="protein sequence ID" value="RKP44440.1"/>
    <property type="molecule type" value="Genomic_DNA"/>
</dbReference>
<name>A0A494X282_9BURK</name>
<dbReference type="Proteomes" id="UP000270342">
    <property type="component" value="Unassembled WGS sequence"/>
</dbReference>
<dbReference type="AlphaFoldDB" id="A0A494X282"/>
<sequence length="59" mass="6576">MPALYQRHARTGSGFAGLSSPLASRERDIQGMRPRILAHFVVQTTCIRRLTRRIPASLG</sequence>
<evidence type="ECO:0000313" key="2">
    <source>
        <dbReference type="Proteomes" id="UP000270342"/>
    </source>
</evidence>
<comment type="caution">
    <text evidence="1">The sequence shown here is derived from an EMBL/GenBank/DDBJ whole genome shotgun (WGS) entry which is preliminary data.</text>
</comment>
<organism evidence="1 2">
    <name type="scientific">Pararobbsia silviterrae</name>
    <dbReference type="NCBI Taxonomy" id="1792498"/>
    <lineage>
        <taxon>Bacteria</taxon>
        <taxon>Pseudomonadati</taxon>
        <taxon>Pseudomonadota</taxon>
        <taxon>Betaproteobacteria</taxon>
        <taxon>Burkholderiales</taxon>
        <taxon>Burkholderiaceae</taxon>
        <taxon>Pararobbsia</taxon>
    </lineage>
</organism>
<keyword evidence="2" id="KW-1185">Reference proteome</keyword>
<accession>A0A494X282</accession>